<protein>
    <submittedName>
        <fullName evidence="7">Uncharacterized protein</fullName>
    </submittedName>
</protein>
<keyword evidence="8" id="KW-1185">Reference proteome</keyword>
<dbReference type="OrthoDB" id="10055027at2759"/>
<dbReference type="PANTHER" id="PTHR31322">
    <property type="entry name" value="E3 UBIQUITIN-PROTEIN LIGASE TM129"/>
    <property type="match status" value="1"/>
</dbReference>
<organism evidence="7 8">
    <name type="scientific">Apolygus lucorum</name>
    <name type="common">Small green plant bug</name>
    <name type="synonym">Lygocoris lucorum</name>
    <dbReference type="NCBI Taxonomy" id="248454"/>
    <lineage>
        <taxon>Eukaryota</taxon>
        <taxon>Metazoa</taxon>
        <taxon>Ecdysozoa</taxon>
        <taxon>Arthropoda</taxon>
        <taxon>Hexapoda</taxon>
        <taxon>Insecta</taxon>
        <taxon>Pterygota</taxon>
        <taxon>Neoptera</taxon>
        <taxon>Paraneoptera</taxon>
        <taxon>Hemiptera</taxon>
        <taxon>Heteroptera</taxon>
        <taxon>Panheteroptera</taxon>
        <taxon>Cimicomorpha</taxon>
        <taxon>Miridae</taxon>
        <taxon>Mirini</taxon>
        <taxon>Apolygus</taxon>
    </lineage>
</organism>
<evidence type="ECO:0000313" key="8">
    <source>
        <dbReference type="Proteomes" id="UP000466442"/>
    </source>
</evidence>
<dbReference type="AlphaFoldDB" id="A0A8S9XLH8"/>
<evidence type="ECO:0000313" key="7">
    <source>
        <dbReference type="EMBL" id="KAF6209098.1"/>
    </source>
</evidence>
<evidence type="ECO:0000256" key="3">
    <source>
        <dbReference type="ARBA" id="ARBA00022692"/>
    </source>
</evidence>
<keyword evidence="3 6" id="KW-0812">Transmembrane</keyword>
<feature type="transmembrane region" description="Helical" evidence="6">
    <location>
        <begin position="63"/>
        <end position="82"/>
    </location>
</feature>
<evidence type="ECO:0000256" key="1">
    <source>
        <dbReference type="ARBA" id="ARBA00004141"/>
    </source>
</evidence>
<evidence type="ECO:0000256" key="5">
    <source>
        <dbReference type="ARBA" id="ARBA00023136"/>
    </source>
</evidence>
<reference evidence="7" key="1">
    <citation type="journal article" date="2021" name="Mol. Ecol. Resour.">
        <title>Apolygus lucorum genome provides insights into omnivorousness and mesophyll feeding.</title>
        <authorList>
            <person name="Liu Y."/>
            <person name="Liu H."/>
            <person name="Wang H."/>
            <person name="Huang T."/>
            <person name="Liu B."/>
            <person name="Yang B."/>
            <person name="Yin L."/>
            <person name="Li B."/>
            <person name="Zhang Y."/>
            <person name="Zhang S."/>
            <person name="Jiang F."/>
            <person name="Zhang X."/>
            <person name="Ren Y."/>
            <person name="Wang B."/>
            <person name="Wang S."/>
            <person name="Lu Y."/>
            <person name="Wu K."/>
            <person name="Fan W."/>
            <person name="Wang G."/>
        </authorList>
    </citation>
    <scope>NUCLEOTIDE SEQUENCE</scope>
    <source>
        <strain evidence="7">12Hb</strain>
    </source>
</reference>
<sequence length="369" mass="42563">MDFFSQFVTAYQNRQVSAVNDQEIHVPTGLLFSTQHTRCSCQLDRCQPAFFPSVMRLFPRTSVTRLVHSLLLPGYLLGLKYFNNIAVFELTNIWWSAFVVFAFTLPLVVFLFSLTWTFRNGAHHPLSVTLKKFARMDQSWEDVADDINTEYKSVDKVCIRTSSITKVVATPHWVIKLSPYTIELVHQSYLEMEVNQSDTYPRSAEGDVMVQYINILVKCRLPGIKSFKLRMNAMDFVDLQNRIQSNILILDGVHFRKNTMEQFLEVFGETVRRNPSYEVHREMENEIEKCIGCLQQTASVKLNKCCTGSESCVNCMCRPLWCLDCMGRWWASRQDQQAPETWLSSTCTCPICRSVFCILDVCPLKVSES</sequence>
<dbReference type="GO" id="GO:0005783">
    <property type="term" value="C:endoplasmic reticulum"/>
    <property type="evidence" value="ECO:0007669"/>
    <property type="project" value="TreeGrafter"/>
</dbReference>
<keyword evidence="5 6" id="KW-0472">Membrane</keyword>
<dbReference type="GO" id="GO:0016567">
    <property type="term" value="P:protein ubiquitination"/>
    <property type="evidence" value="ECO:0007669"/>
    <property type="project" value="InterPro"/>
</dbReference>
<evidence type="ECO:0000256" key="2">
    <source>
        <dbReference type="ARBA" id="ARBA00007332"/>
    </source>
</evidence>
<dbReference type="Proteomes" id="UP000466442">
    <property type="component" value="Unassembled WGS sequence"/>
</dbReference>
<accession>A0A8S9XLH8</accession>
<gene>
    <name evidence="7" type="ORF">GE061_014841</name>
</gene>
<dbReference type="GO" id="GO:0061630">
    <property type="term" value="F:ubiquitin protein ligase activity"/>
    <property type="evidence" value="ECO:0007669"/>
    <property type="project" value="InterPro"/>
</dbReference>
<dbReference type="InterPro" id="IPR018801">
    <property type="entry name" value="TM129"/>
</dbReference>
<comment type="subcellular location">
    <subcellularLocation>
        <location evidence="1">Membrane</location>
        <topology evidence="1">Multi-pass membrane protein</topology>
    </subcellularLocation>
</comment>
<evidence type="ECO:0000256" key="6">
    <source>
        <dbReference type="SAM" id="Phobius"/>
    </source>
</evidence>
<keyword evidence="4 6" id="KW-1133">Transmembrane helix</keyword>
<dbReference type="PANTHER" id="PTHR31322:SF2">
    <property type="entry name" value="E3 UBIQUITIN-PROTEIN LIGASE TM129"/>
    <property type="match status" value="1"/>
</dbReference>
<comment type="similarity">
    <text evidence="2">Belongs to the TMEM129 family.</text>
</comment>
<feature type="transmembrane region" description="Helical" evidence="6">
    <location>
        <begin position="94"/>
        <end position="118"/>
    </location>
</feature>
<evidence type="ECO:0000256" key="4">
    <source>
        <dbReference type="ARBA" id="ARBA00022989"/>
    </source>
</evidence>
<dbReference type="Pfam" id="PF10272">
    <property type="entry name" value="Tmpp129"/>
    <property type="match status" value="1"/>
</dbReference>
<dbReference type="GO" id="GO:0016020">
    <property type="term" value="C:membrane"/>
    <property type="evidence" value="ECO:0007669"/>
    <property type="project" value="UniProtKB-SubCell"/>
</dbReference>
<comment type="caution">
    <text evidence="7">The sequence shown here is derived from an EMBL/GenBank/DDBJ whole genome shotgun (WGS) entry which is preliminary data.</text>
</comment>
<dbReference type="EMBL" id="WIXP02000006">
    <property type="protein sequence ID" value="KAF6209098.1"/>
    <property type="molecule type" value="Genomic_DNA"/>
</dbReference>
<name>A0A8S9XLH8_APOLU</name>
<proteinExistence type="inferred from homology"/>